<sequence length="501" mass="54748">MNDAAPVILQTGEPQRLHPLTMVTRLGDVLKQAWGAAIAAVFIGYQGQWLMAAGLVGIVFLANLVNPLVQWLSFTYMVGDDGIEMKSGVLSRNHRTIPFDRVQDVNLEQNVLHRLFGMAKVKLETGGSAGGNSEDGVIDSIKLDDAARLRDTIRVHRAGAQPVVASEDKTEIEEAAPIYAMDQKRVLLAGIFNFSLAVLGVLFGAAQTVGDVIGINPFSGSFWRNLAADSAPFMDFILANQIVTGLFGFISLVAIGLATGIIQTALREWNFRLSRTESGLRRRRGFFTLTDVVLPLKRVQATILATGPIRRYLGWRAMKLQSLAQDSGHGGDHVIAPLARNGEIDRIFDAMDWRQVDPTTKGWTRPTFAYVAMFMLIMVPALVIGFAISAVESVWAPAVAALAVAAVLMALRLVGWMHHRYRRDGDRVLIHSGAWNQRLVILPLDRIQSVDVHRGPIDKIFGVSSMVFGVAGGKGFQHHQIVSIPSATAYALRDDLLGDLQ</sequence>
<dbReference type="Pfam" id="PF03703">
    <property type="entry name" value="bPH_2"/>
    <property type="match status" value="3"/>
</dbReference>
<dbReference type="InterPro" id="IPR005182">
    <property type="entry name" value="YdbS-like_PH"/>
</dbReference>
<keyword evidence="1" id="KW-1133">Transmembrane helix</keyword>
<keyword evidence="1" id="KW-0472">Membrane</keyword>
<feature type="domain" description="YdbS-like PH" evidence="2">
    <location>
        <begin position="416"/>
        <end position="493"/>
    </location>
</feature>
<gene>
    <name evidence="3" type="ORF">KTQ36_10730</name>
</gene>
<evidence type="ECO:0000256" key="1">
    <source>
        <dbReference type="SAM" id="Phobius"/>
    </source>
</evidence>
<accession>A0ABS6V871</accession>
<evidence type="ECO:0000259" key="2">
    <source>
        <dbReference type="Pfam" id="PF03703"/>
    </source>
</evidence>
<name>A0ABS6V871_9SPHN</name>
<feature type="transmembrane region" description="Helical" evidence="1">
    <location>
        <begin position="186"/>
        <end position="206"/>
    </location>
</feature>
<evidence type="ECO:0000313" key="3">
    <source>
        <dbReference type="EMBL" id="MBW0145765.1"/>
    </source>
</evidence>
<feature type="transmembrane region" description="Helical" evidence="1">
    <location>
        <begin position="242"/>
        <end position="266"/>
    </location>
</feature>
<reference evidence="3 4" key="1">
    <citation type="submission" date="2021-07" db="EMBL/GenBank/DDBJ databases">
        <title>The draft genome sequence of Sphingomicrobium sp. B8.</title>
        <authorList>
            <person name="Mu L."/>
        </authorList>
    </citation>
    <scope>NUCLEOTIDE SEQUENCE [LARGE SCALE GENOMIC DNA]</scope>
    <source>
        <strain evidence="3 4">B8</strain>
    </source>
</reference>
<feature type="transmembrane region" description="Helical" evidence="1">
    <location>
        <begin position="49"/>
        <end position="69"/>
    </location>
</feature>
<proteinExistence type="predicted"/>
<dbReference type="Proteomes" id="UP000698028">
    <property type="component" value="Unassembled WGS sequence"/>
</dbReference>
<protein>
    <submittedName>
        <fullName evidence="3">PH domain-containing protein</fullName>
    </submittedName>
</protein>
<feature type="domain" description="YdbS-like PH" evidence="2">
    <location>
        <begin position="270"/>
        <end position="326"/>
    </location>
</feature>
<feature type="transmembrane region" description="Helical" evidence="1">
    <location>
        <begin position="368"/>
        <end position="388"/>
    </location>
</feature>
<keyword evidence="1" id="KW-0812">Transmembrane</keyword>
<feature type="transmembrane region" description="Helical" evidence="1">
    <location>
        <begin position="394"/>
        <end position="414"/>
    </location>
</feature>
<organism evidence="3 4">
    <name type="scientific">Sphingomicrobium clamense</name>
    <dbReference type="NCBI Taxonomy" id="2851013"/>
    <lineage>
        <taxon>Bacteria</taxon>
        <taxon>Pseudomonadati</taxon>
        <taxon>Pseudomonadota</taxon>
        <taxon>Alphaproteobacteria</taxon>
        <taxon>Sphingomonadales</taxon>
        <taxon>Sphingomonadaceae</taxon>
        <taxon>Sphingomicrobium</taxon>
    </lineage>
</organism>
<evidence type="ECO:0000313" key="4">
    <source>
        <dbReference type="Proteomes" id="UP000698028"/>
    </source>
</evidence>
<keyword evidence="4" id="KW-1185">Reference proteome</keyword>
<dbReference type="RefSeq" id="WP_218633646.1">
    <property type="nucleotide sequence ID" value="NZ_JAHVAH010000001.1"/>
</dbReference>
<comment type="caution">
    <text evidence="3">The sequence shown here is derived from an EMBL/GenBank/DDBJ whole genome shotgun (WGS) entry which is preliminary data.</text>
</comment>
<dbReference type="PANTHER" id="PTHR34473">
    <property type="entry name" value="UPF0699 TRANSMEMBRANE PROTEIN YDBS"/>
    <property type="match status" value="1"/>
</dbReference>
<dbReference type="EMBL" id="JAHVAH010000001">
    <property type="protein sequence ID" value="MBW0145765.1"/>
    <property type="molecule type" value="Genomic_DNA"/>
</dbReference>
<feature type="domain" description="YdbS-like PH" evidence="2">
    <location>
        <begin position="71"/>
        <end position="153"/>
    </location>
</feature>
<dbReference type="PANTHER" id="PTHR34473:SF2">
    <property type="entry name" value="UPF0699 TRANSMEMBRANE PROTEIN YDBT"/>
    <property type="match status" value="1"/>
</dbReference>